<dbReference type="Pfam" id="PF00990">
    <property type="entry name" value="GGDEF"/>
    <property type="match status" value="1"/>
</dbReference>
<dbReference type="AlphaFoldDB" id="K6Y5R8"/>
<feature type="transmembrane region" description="Helical" evidence="4">
    <location>
        <begin position="81"/>
        <end position="105"/>
    </location>
</feature>
<dbReference type="GO" id="GO:0052621">
    <property type="term" value="F:diguanylate cyclase activity"/>
    <property type="evidence" value="ECO:0007669"/>
    <property type="project" value="UniProtKB-EC"/>
</dbReference>
<dbReference type="GO" id="GO:0005886">
    <property type="term" value="C:plasma membrane"/>
    <property type="evidence" value="ECO:0007669"/>
    <property type="project" value="TreeGrafter"/>
</dbReference>
<dbReference type="InterPro" id="IPR029787">
    <property type="entry name" value="Nucleotide_cyclase"/>
</dbReference>
<keyword evidence="4" id="KW-0812">Transmembrane</keyword>
<evidence type="ECO:0000256" key="1">
    <source>
        <dbReference type="ARBA" id="ARBA00001946"/>
    </source>
</evidence>
<dbReference type="EMBL" id="BAEQ01000023">
    <property type="protein sequence ID" value="GAC28129.1"/>
    <property type="molecule type" value="Genomic_DNA"/>
</dbReference>
<comment type="cofactor">
    <cofactor evidence="1">
        <name>Mg(2+)</name>
        <dbReference type="ChEBI" id="CHEBI:18420"/>
    </cofactor>
</comment>
<keyword evidence="7" id="KW-1185">Reference proteome</keyword>
<dbReference type="SUPFAM" id="SSF55073">
    <property type="entry name" value="Nucleotide cyclase"/>
    <property type="match status" value="1"/>
</dbReference>
<reference evidence="7" key="1">
    <citation type="journal article" date="2014" name="Environ. Microbiol.">
        <title>Comparative genomics of the marine bacterial genus Glaciecola reveals the high degree of genomic diversity and genomic characteristic for cold adaptation.</title>
        <authorList>
            <person name="Qin Q.L."/>
            <person name="Xie B.B."/>
            <person name="Yu Y."/>
            <person name="Shu Y.L."/>
            <person name="Rong J.C."/>
            <person name="Zhang Y.J."/>
            <person name="Zhao D.L."/>
            <person name="Chen X.L."/>
            <person name="Zhang X.Y."/>
            <person name="Chen B."/>
            <person name="Zhou B.C."/>
            <person name="Zhang Y.Z."/>
        </authorList>
    </citation>
    <scope>NUCLEOTIDE SEQUENCE [LARGE SCALE GENOMIC DNA]</scope>
    <source>
        <strain evidence="7">ACAM 615</strain>
    </source>
</reference>
<dbReference type="InterPro" id="IPR050469">
    <property type="entry name" value="Diguanylate_Cyclase"/>
</dbReference>
<evidence type="ECO:0000313" key="7">
    <source>
        <dbReference type="Proteomes" id="UP000006251"/>
    </source>
</evidence>
<accession>K6Y5R8</accession>
<protein>
    <recommendedName>
        <fullName evidence="2">diguanylate cyclase</fullName>
        <ecNumber evidence="2">2.7.7.65</ecNumber>
    </recommendedName>
</protein>
<evidence type="ECO:0000256" key="3">
    <source>
        <dbReference type="ARBA" id="ARBA00034247"/>
    </source>
</evidence>
<dbReference type="PANTHER" id="PTHR45138:SF9">
    <property type="entry name" value="DIGUANYLATE CYCLASE DGCM-RELATED"/>
    <property type="match status" value="1"/>
</dbReference>
<dbReference type="SMART" id="SM00267">
    <property type="entry name" value="GGDEF"/>
    <property type="match status" value="1"/>
</dbReference>
<dbReference type="Proteomes" id="UP000006251">
    <property type="component" value="Unassembled WGS sequence"/>
</dbReference>
<feature type="transmembrane region" description="Helical" evidence="4">
    <location>
        <begin position="48"/>
        <end position="69"/>
    </location>
</feature>
<dbReference type="CDD" id="cd01949">
    <property type="entry name" value="GGDEF"/>
    <property type="match status" value="1"/>
</dbReference>
<comment type="catalytic activity">
    <reaction evidence="3">
        <text>2 GTP = 3',3'-c-di-GMP + 2 diphosphate</text>
        <dbReference type="Rhea" id="RHEA:24898"/>
        <dbReference type="ChEBI" id="CHEBI:33019"/>
        <dbReference type="ChEBI" id="CHEBI:37565"/>
        <dbReference type="ChEBI" id="CHEBI:58805"/>
        <dbReference type="EC" id="2.7.7.65"/>
    </reaction>
</comment>
<dbReference type="OrthoDB" id="9803824at2"/>
<dbReference type="EC" id="2.7.7.65" evidence="2"/>
<gene>
    <name evidence="6" type="primary">pleD</name>
    <name evidence="6" type="ORF">GPAL_1256</name>
</gene>
<dbReference type="STRING" id="1121922.GCA_000428905_03764"/>
<sequence>MQPNVAKKTELEIIALTFAQTVNASIAHLFAITLIAVWFSYVAPVSELLIWAGAIAFLSIVRITTFFAFRKYGNDQNASLWLHGWAGLFFILGVIYVCGFMYFTPLNRPEYLVSIGMFVVAFSAASAIGHTASLYASLSFFIPITLPSVVFLFLYGGSAGSVAAFTIVIYSVTALFLLKKSNKAYKKSIFLNFEHTQEIEKRKQIEKQLHDISRKDSLTNLFNRRYFDETLAVEIGRAKRNKLPLCLIMFDLDCFKEYNDKYGHVSGDNCLIQIAEIAQSLVSRQGDMIARYGGEEFAIILPNIELDGAVLFANNLQERIKYKNIPHADTKVANIKHVTISLGVTNLTIGKGTTASELIQSADVALYEAKKRGRNRVHFDANDSSVEA</sequence>
<keyword evidence="4" id="KW-0472">Membrane</keyword>
<organism evidence="6 7">
    <name type="scientific">Brumicola pallidula DSM 14239 = ACAM 615</name>
    <dbReference type="NCBI Taxonomy" id="1121922"/>
    <lineage>
        <taxon>Bacteria</taxon>
        <taxon>Pseudomonadati</taxon>
        <taxon>Pseudomonadota</taxon>
        <taxon>Gammaproteobacteria</taxon>
        <taxon>Alteromonadales</taxon>
        <taxon>Alteromonadaceae</taxon>
        <taxon>Brumicola</taxon>
    </lineage>
</organism>
<evidence type="ECO:0000313" key="6">
    <source>
        <dbReference type="EMBL" id="GAC28129.1"/>
    </source>
</evidence>
<evidence type="ECO:0000256" key="4">
    <source>
        <dbReference type="SAM" id="Phobius"/>
    </source>
</evidence>
<evidence type="ECO:0000256" key="2">
    <source>
        <dbReference type="ARBA" id="ARBA00012528"/>
    </source>
</evidence>
<dbReference type="NCBIfam" id="TIGR00254">
    <property type="entry name" value="GGDEF"/>
    <property type="match status" value="1"/>
</dbReference>
<name>K6Y5R8_9ALTE</name>
<dbReference type="RefSeq" id="WP_006010092.1">
    <property type="nucleotide sequence ID" value="NZ_AUAV01000026.1"/>
</dbReference>
<dbReference type="InterPro" id="IPR000160">
    <property type="entry name" value="GGDEF_dom"/>
</dbReference>
<dbReference type="InterPro" id="IPR043128">
    <property type="entry name" value="Rev_trsase/Diguanyl_cyclase"/>
</dbReference>
<dbReference type="GO" id="GO:0043709">
    <property type="term" value="P:cell adhesion involved in single-species biofilm formation"/>
    <property type="evidence" value="ECO:0007669"/>
    <property type="project" value="TreeGrafter"/>
</dbReference>
<feature type="domain" description="GGDEF" evidence="5">
    <location>
        <begin position="243"/>
        <end position="382"/>
    </location>
</feature>
<keyword evidence="4" id="KW-1133">Transmembrane helix</keyword>
<evidence type="ECO:0000259" key="5">
    <source>
        <dbReference type="PROSITE" id="PS50887"/>
    </source>
</evidence>
<feature type="transmembrane region" description="Helical" evidence="4">
    <location>
        <begin position="21"/>
        <end position="42"/>
    </location>
</feature>
<dbReference type="Gene3D" id="3.30.70.270">
    <property type="match status" value="1"/>
</dbReference>
<dbReference type="GO" id="GO:1902201">
    <property type="term" value="P:negative regulation of bacterial-type flagellum-dependent cell motility"/>
    <property type="evidence" value="ECO:0007669"/>
    <property type="project" value="TreeGrafter"/>
</dbReference>
<comment type="caution">
    <text evidence="6">The sequence shown here is derived from an EMBL/GenBank/DDBJ whole genome shotgun (WGS) entry which is preliminary data.</text>
</comment>
<dbReference type="PANTHER" id="PTHR45138">
    <property type="entry name" value="REGULATORY COMPONENTS OF SENSORY TRANSDUCTION SYSTEM"/>
    <property type="match status" value="1"/>
</dbReference>
<proteinExistence type="predicted"/>
<dbReference type="PROSITE" id="PS50887">
    <property type="entry name" value="GGDEF"/>
    <property type="match status" value="1"/>
</dbReference>
<dbReference type="FunFam" id="3.30.70.270:FF:000001">
    <property type="entry name" value="Diguanylate cyclase domain protein"/>
    <property type="match status" value="1"/>
</dbReference>